<gene>
    <name evidence="4" type="ORF">NVIE_001780</name>
</gene>
<evidence type="ECO:0000256" key="1">
    <source>
        <dbReference type="ARBA" id="ARBA00023098"/>
    </source>
</evidence>
<reference evidence="4 5" key="1">
    <citation type="journal article" date="2014" name="Int. J. Syst. Evol. Microbiol.">
        <title>Nitrososphaera viennensis gen. nov., sp. nov., an aerobic and mesophilic, ammonia-oxidizing archaeon from soil and a member of the archaeal phylum Thaumarchaeota.</title>
        <authorList>
            <person name="Stieglmeier M."/>
            <person name="Klingl A."/>
            <person name="Alves R.J."/>
            <person name="Rittmann S.K."/>
            <person name="Melcher M."/>
            <person name="Leisch N."/>
            <person name="Schleper C."/>
        </authorList>
    </citation>
    <scope>NUCLEOTIDE SEQUENCE [LARGE SCALE GENOMIC DNA]</scope>
    <source>
        <strain evidence="4">EN76</strain>
    </source>
</reference>
<organism evidence="4 5">
    <name type="scientific">Nitrososphaera viennensis EN76</name>
    <dbReference type="NCBI Taxonomy" id="926571"/>
    <lineage>
        <taxon>Archaea</taxon>
        <taxon>Nitrososphaerota</taxon>
        <taxon>Nitrososphaeria</taxon>
        <taxon>Nitrososphaerales</taxon>
        <taxon>Nitrososphaeraceae</taxon>
        <taxon>Nitrososphaera</taxon>
    </lineage>
</organism>
<dbReference type="InterPro" id="IPR016035">
    <property type="entry name" value="Acyl_Trfase/lysoPLipase"/>
</dbReference>
<protein>
    <submittedName>
        <fullName evidence="4">Putative Patatin-like phospholipase</fullName>
    </submittedName>
</protein>
<dbReference type="HOGENOM" id="CLU_041386_0_0_2"/>
<feature type="compositionally biased region" description="Polar residues" evidence="2">
    <location>
        <begin position="1"/>
        <end position="20"/>
    </location>
</feature>
<dbReference type="OrthoDB" id="11532at2157"/>
<evidence type="ECO:0000259" key="3">
    <source>
        <dbReference type="PROSITE" id="PS51635"/>
    </source>
</evidence>
<dbReference type="STRING" id="926571.NVIE_001780"/>
<dbReference type="Gene3D" id="3.40.1090.10">
    <property type="entry name" value="Cytosolic phospholipase A2 catalytic domain"/>
    <property type="match status" value="1"/>
</dbReference>
<dbReference type="InterPro" id="IPR002641">
    <property type="entry name" value="PNPLA_dom"/>
</dbReference>
<feature type="region of interest" description="Disordered" evidence="2">
    <location>
        <begin position="1"/>
        <end position="22"/>
    </location>
</feature>
<dbReference type="GO" id="GO:0006629">
    <property type="term" value="P:lipid metabolic process"/>
    <property type="evidence" value="ECO:0007669"/>
    <property type="project" value="UniProtKB-KW"/>
</dbReference>
<evidence type="ECO:0000313" key="5">
    <source>
        <dbReference type="Proteomes" id="UP000027093"/>
    </source>
</evidence>
<dbReference type="PROSITE" id="PS51635">
    <property type="entry name" value="PNPLA"/>
    <property type="match status" value="1"/>
</dbReference>
<dbReference type="SUPFAM" id="SSF52151">
    <property type="entry name" value="FabD/lysophospholipase-like"/>
    <property type="match status" value="1"/>
</dbReference>
<dbReference type="RefSeq" id="WP_075053591.1">
    <property type="nucleotide sequence ID" value="NZ_CP007536.1"/>
</dbReference>
<dbReference type="Pfam" id="PF01734">
    <property type="entry name" value="Patatin"/>
    <property type="match status" value="1"/>
</dbReference>
<sequence>MQPEKSQANTQENAGNNNVPRKQRALILQGGGALGAYEAGVFKALSEKLSPLDDDSNRRDGRQQGNLFDIVAGASAGAINAALIVDYVIRKRRWEGASDMLCNFWRDVSTPIFWPDSKWLSRGWQFWENARKFQADFFGRFVLPNLQAATSTREEWPFLSYYFLWPDNLGPLASEEAFRRYWSWYQFAFTSLGTPNVLSPGIIQPDFRFHNPYNYLVRYGNAPLAMAIKKYWDYEKRPIKTSYDKNEPRLLFVSVDVKDAITATFDSYEKENGVWKTEYAHETVGGDGRRRDRHVIEYGQGLSIDHLLTSMSSHLRYRPPDLEATTITEEQNKADTLKKETRYFWDGFYLSNTPLREVLQAHRDYWHKIRNHSNTASLTAAAAMSKAKEARAATTVPDLEVYIVDLYPTVEKDDFPKDPDGIQNRVGDILYHDKTKYDQKIANLVTDYIDLANKLIKIAIEQARSKDAVETEIRNFLGAADAKSKKRDGRDRKYGDLLGGRFDVEKVVRIELAADDKNDIYGKAFDFSSDTITQLMEKGYSDALRYV</sequence>
<keyword evidence="5" id="KW-1185">Reference proteome</keyword>
<accession>A0A060HL95</accession>
<evidence type="ECO:0000256" key="2">
    <source>
        <dbReference type="SAM" id="MobiDB-lite"/>
    </source>
</evidence>
<dbReference type="GeneID" id="74945437"/>
<dbReference type="EMBL" id="CP007536">
    <property type="protein sequence ID" value="AIC14361.1"/>
    <property type="molecule type" value="Genomic_DNA"/>
</dbReference>
<feature type="domain" description="PNPLA" evidence="3">
    <location>
        <begin position="26"/>
        <end position="228"/>
    </location>
</feature>
<evidence type="ECO:0000313" key="4">
    <source>
        <dbReference type="EMBL" id="AIC14361.1"/>
    </source>
</evidence>
<proteinExistence type="predicted"/>
<name>A0A060HL95_9ARCH</name>
<dbReference type="AlphaFoldDB" id="A0A060HL95"/>
<dbReference type="KEGG" id="nvn:NVIE_001780"/>
<keyword evidence="1" id="KW-0443">Lipid metabolism</keyword>
<dbReference type="Proteomes" id="UP000027093">
    <property type="component" value="Chromosome"/>
</dbReference>